<protein>
    <submittedName>
        <fullName evidence="6">MFS transporter</fullName>
    </submittedName>
</protein>
<feature type="transmembrane region" description="Helical" evidence="4">
    <location>
        <begin position="286"/>
        <end position="305"/>
    </location>
</feature>
<dbReference type="RefSeq" id="WP_339969676.1">
    <property type="nucleotide sequence ID" value="NZ_JBBHJY010000012.1"/>
</dbReference>
<feature type="domain" description="Major facilitator superfamily (MFS) profile" evidence="5">
    <location>
        <begin position="219"/>
        <end position="400"/>
    </location>
</feature>
<evidence type="ECO:0000313" key="7">
    <source>
        <dbReference type="Proteomes" id="UP001379235"/>
    </source>
</evidence>
<dbReference type="PROSITE" id="PS50850">
    <property type="entry name" value="MFS"/>
    <property type="match status" value="1"/>
</dbReference>
<keyword evidence="7" id="KW-1185">Reference proteome</keyword>
<feature type="transmembrane region" description="Helical" evidence="4">
    <location>
        <begin position="143"/>
        <end position="167"/>
    </location>
</feature>
<feature type="transmembrane region" description="Helical" evidence="4">
    <location>
        <begin position="173"/>
        <end position="191"/>
    </location>
</feature>
<feature type="transmembrane region" description="Helical" evidence="4">
    <location>
        <begin position="311"/>
        <end position="329"/>
    </location>
</feature>
<dbReference type="PANTHER" id="PTHR23528:SF1">
    <property type="entry name" value="MAJOR FACILITATOR SUPERFAMILY (MFS) PROFILE DOMAIN-CONTAINING PROTEIN"/>
    <property type="match status" value="1"/>
</dbReference>
<gene>
    <name evidence="6" type="ORF">WG900_18760</name>
</gene>
<dbReference type="SUPFAM" id="SSF103473">
    <property type="entry name" value="MFS general substrate transporter"/>
    <property type="match status" value="1"/>
</dbReference>
<dbReference type="EMBL" id="JBBHJY010000012">
    <property type="protein sequence ID" value="MEJ6011949.1"/>
    <property type="molecule type" value="Genomic_DNA"/>
</dbReference>
<feature type="transmembrane region" description="Helical" evidence="4">
    <location>
        <begin position="257"/>
        <end position="274"/>
    </location>
</feature>
<reference evidence="6 7" key="1">
    <citation type="submission" date="2024-03" db="EMBL/GenBank/DDBJ databases">
        <authorList>
            <person name="Jo J.-H."/>
        </authorList>
    </citation>
    <scope>NUCLEOTIDE SEQUENCE [LARGE SCALE GENOMIC DNA]</scope>
    <source>
        <strain evidence="6 7">AS3R-12</strain>
    </source>
</reference>
<dbReference type="InterPro" id="IPR011701">
    <property type="entry name" value="MFS"/>
</dbReference>
<keyword evidence="3 4" id="KW-0472">Membrane</keyword>
<feature type="transmembrane region" description="Helical" evidence="4">
    <location>
        <begin position="224"/>
        <end position="245"/>
    </location>
</feature>
<feature type="transmembrane region" description="Helical" evidence="4">
    <location>
        <begin position="350"/>
        <end position="367"/>
    </location>
</feature>
<dbReference type="PANTHER" id="PTHR23528">
    <property type="match status" value="1"/>
</dbReference>
<feature type="transmembrane region" description="Helical" evidence="4">
    <location>
        <begin position="109"/>
        <end position="131"/>
    </location>
</feature>
<evidence type="ECO:0000256" key="4">
    <source>
        <dbReference type="SAM" id="Phobius"/>
    </source>
</evidence>
<evidence type="ECO:0000313" key="6">
    <source>
        <dbReference type="EMBL" id="MEJ6011949.1"/>
    </source>
</evidence>
<keyword evidence="2 4" id="KW-1133">Transmembrane helix</keyword>
<keyword evidence="1 4" id="KW-0812">Transmembrane</keyword>
<dbReference type="CDD" id="cd06174">
    <property type="entry name" value="MFS"/>
    <property type="match status" value="1"/>
</dbReference>
<feature type="transmembrane region" description="Helical" evidence="4">
    <location>
        <begin position="373"/>
        <end position="393"/>
    </location>
</feature>
<dbReference type="Pfam" id="PF07690">
    <property type="entry name" value="MFS_1"/>
    <property type="match status" value="1"/>
</dbReference>
<feature type="transmembrane region" description="Helical" evidence="4">
    <location>
        <begin position="85"/>
        <end position="103"/>
    </location>
</feature>
<name>A0ABU8SEP4_9SPHN</name>
<dbReference type="Proteomes" id="UP001379235">
    <property type="component" value="Unassembled WGS sequence"/>
</dbReference>
<evidence type="ECO:0000256" key="2">
    <source>
        <dbReference type="ARBA" id="ARBA00022989"/>
    </source>
</evidence>
<dbReference type="InterPro" id="IPR036259">
    <property type="entry name" value="MFS_trans_sf"/>
</dbReference>
<organism evidence="6 7">
    <name type="scientific">Novosphingobium aquae</name>
    <dbReference type="NCBI Taxonomy" id="3133435"/>
    <lineage>
        <taxon>Bacteria</taxon>
        <taxon>Pseudomonadati</taxon>
        <taxon>Pseudomonadota</taxon>
        <taxon>Alphaproteobacteria</taxon>
        <taxon>Sphingomonadales</taxon>
        <taxon>Sphingomonadaceae</taxon>
        <taxon>Novosphingobium</taxon>
    </lineage>
</organism>
<evidence type="ECO:0000256" key="3">
    <source>
        <dbReference type="ARBA" id="ARBA00023136"/>
    </source>
</evidence>
<feature type="transmembrane region" description="Helical" evidence="4">
    <location>
        <begin position="15"/>
        <end position="41"/>
    </location>
</feature>
<evidence type="ECO:0000259" key="5">
    <source>
        <dbReference type="PROSITE" id="PS50850"/>
    </source>
</evidence>
<dbReference type="InterPro" id="IPR020846">
    <property type="entry name" value="MFS_dom"/>
</dbReference>
<evidence type="ECO:0000256" key="1">
    <source>
        <dbReference type="ARBA" id="ARBA00022692"/>
    </source>
</evidence>
<feature type="transmembrane region" description="Helical" evidence="4">
    <location>
        <begin position="53"/>
        <end position="73"/>
    </location>
</feature>
<proteinExistence type="predicted"/>
<comment type="caution">
    <text evidence="6">The sequence shown here is derived from an EMBL/GenBank/DDBJ whole genome shotgun (WGS) entry which is preliminary data.</text>
</comment>
<accession>A0ABU8SEP4</accession>
<sequence>MADPLPAARQSQRFLLLYALAWAGGSVAYVPFLTILLPVRVSVLAGDAAGVSWLAYIAFAGAIAASAAFIGFGYLSDITRRRREWVWLGLVLSCGLLALFREAETLPALIAIIIVWQLALNMMLAPLAAWAGDCVHDAQMGSLGGLLAFAPGLGALAGAFVTLPGLASADTRLVLVGVLVTCCVVPVLLVTPPPHVPDPVSDDAAAPDPLNPAAAGRGAMRRMWFARLAVQIAEAALFSYLYFWFRSIDPDMGDNRTARVFSVVLILSAPIALWAGRWADRTSRPFTPLVACAFVSAAGLVGMALAPSLPFAIATYAVFGFATSIFLALHSGQTLRVLPRSDRRGRDLGLFNLTNTVPSLIMPWLTLALVPQFGFAALFLLFSALSLAAGLLLKPFARQF</sequence>
<dbReference type="Gene3D" id="1.20.1250.20">
    <property type="entry name" value="MFS general substrate transporter like domains"/>
    <property type="match status" value="2"/>
</dbReference>